<evidence type="ECO:0000256" key="8">
    <source>
        <dbReference type="HAMAP-Rule" id="MF_00377"/>
    </source>
</evidence>
<feature type="region of interest" description="Domain I, interacts with DnaA modulators" evidence="8">
    <location>
        <begin position="1"/>
        <end position="100"/>
    </location>
</feature>
<dbReference type="SMART" id="SM00382">
    <property type="entry name" value="AAA"/>
    <property type="match status" value="1"/>
</dbReference>
<evidence type="ECO:0000259" key="13">
    <source>
        <dbReference type="SMART" id="SM00760"/>
    </source>
</evidence>
<evidence type="ECO:0000256" key="6">
    <source>
        <dbReference type="ARBA" id="ARBA00023121"/>
    </source>
</evidence>
<comment type="function">
    <text evidence="8 10">Plays an essential role in the initiation and regulation of chromosomal replication. ATP-DnaA binds to the origin of replication (oriC) to initiate formation of the DNA replication initiation complex once per cell cycle. Binds the DnaA box (a 9 base pair repeat at the origin) and separates the double-stranded (ds)DNA. Forms a right-handed helical filament on oriC DNA; dsDNA binds to the exterior of the filament while single-stranded (ss)DNA is stabiized in the filament's interior. The ATP-DnaA-oriC complex binds and stabilizes one strand of the AT-rich DNA unwinding element (DUE), permitting loading of DNA polymerase. After initiation quickly degrades to an ADP-DnaA complex that is not apt for DNA replication. Binds acidic phospholipids.</text>
</comment>
<dbReference type="EMBL" id="DTKJ01000047">
    <property type="protein sequence ID" value="HGZ11915.1"/>
    <property type="molecule type" value="Genomic_DNA"/>
</dbReference>
<dbReference type="Gene3D" id="3.30.300.180">
    <property type="match status" value="1"/>
</dbReference>
<dbReference type="GO" id="GO:0005886">
    <property type="term" value="C:plasma membrane"/>
    <property type="evidence" value="ECO:0007669"/>
    <property type="project" value="TreeGrafter"/>
</dbReference>
<dbReference type="InterPro" id="IPR038454">
    <property type="entry name" value="DnaA_N_sf"/>
</dbReference>
<keyword evidence="6 8" id="KW-0446">Lipid-binding</keyword>
<reference evidence="14" key="1">
    <citation type="journal article" date="2020" name="mSystems">
        <title>Genome- and Community-Level Interaction Insights into Carbon Utilization and Element Cycling Functions of Hydrothermarchaeota in Hydrothermal Sediment.</title>
        <authorList>
            <person name="Zhou Z."/>
            <person name="Liu Y."/>
            <person name="Xu W."/>
            <person name="Pan J."/>
            <person name="Luo Z.H."/>
            <person name="Li M."/>
        </authorList>
    </citation>
    <scope>NUCLEOTIDE SEQUENCE [LARGE SCALE GENOMIC DNA]</scope>
    <source>
        <strain evidence="14">SpSt-853</strain>
    </source>
</reference>
<feature type="binding site" evidence="8">
    <location>
        <position position="170"/>
    </location>
    <ligand>
        <name>ATP</name>
        <dbReference type="ChEBI" id="CHEBI:30616"/>
    </ligand>
</feature>
<dbReference type="PRINTS" id="PR00051">
    <property type="entry name" value="DNAA"/>
</dbReference>
<feature type="domain" description="Chromosomal replication initiator DnaA C-terminal" evidence="13">
    <location>
        <begin position="366"/>
        <end position="434"/>
    </location>
</feature>
<evidence type="ECO:0000256" key="3">
    <source>
        <dbReference type="ARBA" id="ARBA00022705"/>
    </source>
</evidence>
<dbReference type="GO" id="GO:0005737">
    <property type="term" value="C:cytoplasm"/>
    <property type="evidence" value="ECO:0007669"/>
    <property type="project" value="UniProtKB-SubCell"/>
</dbReference>
<feature type="region of interest" description="Domain IV, binds dsDNA" evidence="8">
    <location>
        <begin position="340"/>
        <end position="473"/>
    </location>
</feature>
<dbReference type="PANTHER" id="PTHR30050">
    <property type="entry name" value="CHROMOSOMAL REPLICATION INITIATOR PROTEIN DNAA"/>
    <property type="match status" value="1"/>
</dbReference>
<evidence type="ECO:0000256" key="5">
    <source>
        <dbReference type="ARBA" id="ARBA00022840"/>
    </source>
</evidence>
<dbReference type="CDD" id="cd00009">
    <property type="entry name" value="AAA"/>
    <property type="match status" value="1"/>
</dbReference>
<dbReference type="GO" id="GO:0003688">
    <property type="term" value="F:DNA replication origin binding"/>
    <property type="evidence" value="ECO:0007669"/>
    <property type="project" value="UniProtKB-UniRule"/>
</dbReference>
<accession>A0A7C5AM35</accession>
<dbReference type="InterPro" id="IPR013317">
    <property type="entry name" value="DnaA_dom"/>
</dbReference>
<keyword evidence="2 8" id="KW-0963">Cytoplasm</keyword>
<keyword evidence="5 8" id="KW-0067">ATP-binding</keyword>
<dbReference type="SMART" id="SM00760">
    <property type="entry name" value="Bac_DnaA_C"/>
    <property type="match status" value="1"/>
</dbReference>
<comment type="caution">
    <text evidence="14">The sequence shown here is derived from an EMBL/GenBank/DDBJ whole genome shotgun (WGS) entry which is preliminary data.</text>
</comment>
<comment type="caution">
    <text evidence="8">Lacks conserved residue(s) required for the propagation of feature annotation.</text>
</comment>
<dbReference type="Gene3D" id="1.10.1750.10">
    <property type="match status" value="1"/>
</dbReference>
<proteinExistence type="inferred from homology"/>
<keyword evidence="4 8" id="KW-0547">Nucleotide-binding</keyword>
<gene>
    <name evidence="8 14" type="primary">dnaA</name>
    <name evidence="14" type="ORF">ENW48_06815</name>
</gene>
<comment type="domain">
    <text evidence="8">Domain I is involved in oligomerization and binding regulators, domain II is flexibile and of varying length in different bacteria, domain III forms the AAA+ region, while domain IV binds dsDNA.</text>
</comment>
<dbReference type="InterPro" id="IPR024633">
    <property type="entry name" value="DnaA_N_dom"/>
</dbReference>
<dbReference type="HAMAP" id="MF_00377">
    <property type="entry name" value="DnaA_bact"/>
    <property type="match status" value="1"/>
</dbReference>
<dbReference type="AlphaFoldDB" id="A0A7C5AM35"/>
<dbReference type="GO" id="GO:0008289">
    <property type="term" value="F:lipid binding"/>
    <property type="evidence" value="ECO:0007669"/>
    <property type="project" value="UniProtKB-KW"/>
</dbReference>
<organism evidence="14">
    <name type="scientific">Desulfobacca acetoxidans</name>
    <dbReference type="NCBI Taxonomy" id="60893"/>
    <lineage>
        <taxon>Bacteria</taxon>
        <taxon>Pseudomonadati</taxon>
        <taxon>Thermodesulfobacteriota</taxon>
        <taxon>Desulfobaccia</taxon>
        <taxon>Desulfobaccales</taxon>
        <taxon>Desulfobaccaceae</taxon>
        <taxon>Desulfobacca</taxon>
    </lineage>
</organism>
<dbReference type="SUPFAM" id="SSF52540">
    <property type="entry name" value="P-loop containing nucleoside triphosphate hydrolases"/>
    <property type="match status" value="1"/>
</dbReference>
<keyword evidence="3 8" id="KW-0235">DNA replication</keyword>
<feature type="binding site" evidence="8">
    <location>
        <position position="166"/>
    </location>
    <ligand>
        <name>ATP</name>
        <dbReference type="ChEBI" id="CHEBI:30616"/>
    </ligand>
</feature>
<comment type="similarity">
    <text evidence="1 8 11">Belongs to the DnaA family.</text>
</comment>
<feature type="domain" description="AAA+ ATPase" evidence="12">
    <location>
        <begin position="155"/>
        <end position="288"/>
    </location>
</feature>
<dbReference type="GO" id="GO:0005524">
    <property type="term" value="F:ATP binding"/>
    <property type="evidence" value="ECO:0007669"/>
    <property type="project" value="UniProtKB-UniRule"/>
</dbReference>
<name>A0A7C5AM35_9BACT</name>
<dbReference type="InterPro" id="IPR001957">
    <property type="entry name" value="Chromosome_initiator_DnaA"/>
</dbReference>
<evidence type="ECO:0000259" key="12">
    <source>
        <dbReference type="SMART" id="SM00382"/>
    </source>
</evidence>
<comment type="subcellular location">
    <subcellularLocation>
        <location evidence="8">Cytoplasm</location>
    </subcellularLocation>
</comment>
<dbReference type="CDD" id="cd06571">
    <property type="entry name" value="Bac_DnaA_C"/>
    <property type="match status" value="1"/>
</dbReference>
<protein>
    <recommendedName>
        <fullName evidence="8 9">Chromosomal replication initiator protein DnaA</fullName>
    </recommendedName>
</protein>
<dbReference type="Gene3D" id="3.40.50.300">
    <property type="entry name" value="P-loop containing nucleotide triphosphate hydrolases"/>
    <property type="match status" value="1"/>
</dbReference>
<dbReference type="InterPro" id="IPR010921">
    <property type="entry name" value="Trp_repressor/repl_initiator"/>
</dbReference>
<dbReference type="SUPFAM" id="SSF48295">
    <property type="entry name" value="TrpR-like"/>
    <property type="match status" value="1"/>
</dbReference>
<dbReference type="InterPro" id="IPR013159">
    <property type="entry name" value="DnaA_C"/>
</dbReference>
<dbReference type="PANTHER" id="PTHR30050:SF2">
    <property type="entry name" value="CHROMOSOMAL REPLICATION INITIATOR PROTEIN DNAA"/>
    <property type="match status" value="1"/>
</dbReference>
<evidence type="ECO:0000256" key="10">
    <source>
        <dbReference type="RuleBase" id="RU000577"/>
    </source>
</evidence>
<evidence type="ECO:0000256" key="11">
    <source>
        <dbReference type="RuleBase" id="RU004227"/>
    </source>
</evidence>
<feature type="binding site" evidence="8">
    <location>
        <position position="169"/>
    </location>
    <ligand>
        <name>ATP</name>
        <dbReference type="ChEBI" id="CHEBI:30616"/>
    </ligand>
</feature>
<sequence>MGPEATMASLHLGGTMDDLWEAIKANLKDRISPSGYALWLEPLRAEGGAERELRLLCPNQFALRWVKSHYLSLIQEVLGHLEEDLQVKLSVACPGARPLPAPAASLQPPLPLPVGAKSNGGRINRKFTFENFVVGSSNRLAFQASQALARNDTFYRGVLFITSAPGLGKSHLSQAVGNFLHQNASGARIMYITAEDFANDMVQSLKTGQMSRFKERYRAECEVLLLEEVQFLSGKEKIQAELCYTLDTLMDRQKRMVFTSCYLPGEISQLSRELRSRLTGGLITPIGPPDFPTRVKILMQKAEERGIHAPTAILEFLAEHISEDVRRLESALDCLVARATLLNEPISLRVAQEVLHDLQAVERRLSVPQIQKIVGDYYQISLKDLLGRSRQKKLVRARQMALYFSRLYTQKTVSELGRLFQRSHASVVHALQTLERDRRVKPRVAEEVKFLEKKLAQAQVRRSQTEPSLHTDA</sequence>
<dbReference type="InterPro" id="IPR020591">
    <property type="entry name" value="Chromosome_initiator_DnaA-like"/>
</dbReference>
<dbReference type="Pfam" id="PF00308">
    <property type="entry name" value="Bac_DnaA"/>
    <property type="match status" value="1"/>
</dbReference>
<dbReference type="InterPro" id="IPR003593">
    <property type="entry name" value="AAA+_ATPase"/>
</dbReference>
<feature type="binding site" evidence="8">
    <location>
        <position position="168"/>
    </location>
    <ligand>
        <name>ATP</name>
        <dbReference type="ChEBI" id="CHEBI:30616"/>
    </ligand>
</feature>
<evidence type="ECO:0000313" key="14">
    <source>
        <dbReference type="EMBL" id="HGZ11915.1"/>
    </source>
</evidence>
<dbReference type="Pfam" id="PF08299">
    <property type="entry name" value="Bac_DnaA_C"/>
    <property type="match status" value="1"/>
</dbReference>
<evidence type="ECO:0000256" key="7">
    <source>
        <dbReference type="ARBA" id="ARBA00023125"/>
    </source>
</evidence>
<dbReference type="GO" id="GO:0006270">
    <property type="term" value="P:DNA replication initiation"/>
    <property type="evidence" value="ECO:0007669"/>
    <property type="project" value="UniProtKB-UniRule"/>
</dbReference>
<dbReference type="Gene3D" id="1.10.8.60">
    <property type="match status" value="1"/>
</dbReference>
<dbReference type="InterPro" id="IPR027417">
    <property type="entry name" value="P-loop_NTPase"/>
</dbReference>
<evidence type="ECO:0000256" key="1">
    <source>
        <dbReference type="ARBA" id="ARBA00006583"/>
    </source>
</evidence>
<dbReference type="NCBIfam" id="TIGR00362">
    <property type="entry name" value="DnaA"/>
    <property type="match status" value="1"/>
</dbReference>
<keyword evidence="7 8" id="KW-0238">DNA-binding</keyword>
<dbReference type="GO" id="GO:0006275">
    <property type="term" value="P:regulation of DNA replication"/>
    <property type="evidence" value="ECO:0007669"/>
    <property type="project" value="UniProtKB-UniRule"/>
</dbReference>
<evidence type="ECO:0000256" key="9">
    <source>
        <dbReference type="NCBIfam" id="TIGR00362"/>
    </source>
</evidence>
<comment type="subunit">
    <text evidence="8">Oligomerizes as a right-handed, spiral filament on DNA at oriC.</text>
</comment>
<evidence type="ECO:0000256" key="4">
    <source>
        <dbReference type="ARBA" id="ARBA00022741"/>
    </source>
</evidence>
<dbReference type="Pfam" id="PF11638">
    <property type="entry name" value="DnaA_N"/>
    <property type="match status" value="1"/>
</dbReference>
<evidence type="ECO:0000256" key="2">
    <source>
        <dbReference type="ARBA" id="ARBA00022490"/>
    </source>
</evidence>